<protein>
    <submittedName>
        <fullName evidence="2">Uncharacterized protein</fullName>
    </submittedName>
</protein>
<evidence type="ECO:0000256" key="1">
    <source>
        <dbReference type="SAM" id="MobiDB-lite"/>
    </source>
</evidence>
<feature type="region of interest" description="Disordered" evidence="1">
    <location>
        <begin position="223"/>
        <end position="268"/>
    </location>
</feature>
<feature type="compositionally biased region" description="Basic and acidic residues" evidence="1">
    <location>
        <begin position="113"/>
        <end position="128"/>
    </location>
</feature>
<gene>
    <name evidence="2" type="ORF">GGP61_001430</name>
</gene>
<feature type="region of interest" description="Disordered" evidence="1">
    <location>
        <begin position="108"/>
        <end position="148"/>
    </location>
</feature>
<dbReference type="RefSeq" id="WP_259123707.1">
    <property type="nucleotide sequence ID" value="NZ_JANUAE010000004.1"/>
</dbReference>
<feature type="compositionally biased region" description="Basic and acidic residues" evidence="1">
    <location>
        <begin position="243"/>
        <end position="254"/>
    </location>
</feature>
<proteinExistence type="predicted"/>
<sequence>MTEKLDTGPLYGYNLPGQLSALINTASARDIEGAGHDIKSPEWRDLKGGAREHAAVQGQDPSLRRVCKNLEITIGRHGLKGAVHRATLCRRLHDVLLKDPEESAPYTVIKSTGKTEGKSKSHTRRFDDASIAENGQAGSDETESASGRRSLLYVSSDELRHPPANRTLPVFFGVDTIGSPASKVVVRIAAVSGRGKTILDATVRPEVDDLFSKRLDGSASQHDFAQENEGLGASGGSKVEGPMGHEKDQNERKGSNAAEANSKTEGEAVPVRREEILFAPTFERVMNEILSRLNRSGPGETTAWVYQDCGAPEALRQTAEASGLTELKKRIEEADWHCLTEELRAPVAQKPLEKVAADFGFDLPGEGSTARTRAHQKRAIYDHVQEG</sequence>
<feature type="region of interest" description="Disordered" evidence="1">
    <location>
        <begin position="363"/>
        <end position="387"/>
    </location>
</feature>
<feature type="compositionally biased region" description="Polar residues" evidence="1">
    <location>
        <begin position="136"/>
        <end position="147"/>
    </location>
</feature>
<comment type="caution">
    <text evidence="2">The sequence shown here is derived from an EMBL/GenBank/DDBJ whole genome shotgun (WGS) entry which is preliminary data.</text>
</comment>
<organism evidence="2 3">
    <name type="scientific">Salinibacter ruber</name>
    <dbReference type="NCBI Taxonomy" id="146919"/>
    <lineage>
        <taxon>Bacteria</taxon>
        <taxon>Pseudomonadati</taxon>
        <taxon>Rhodothermota</taxon>
        <taxon>Rhodothermia</taxon>
        <taxon>Rhodothermales</taxon>
        <taxon>Salinibacteraceae</taxon>
        <taxon>Salinibacter</taxon>
    </lineage>
</organism>
<dbReference type="Proteomes" id="UP001155057">
    <property type="component" value="Unassembled WGS sequence"/>
</dbReference>
<dbReference type="EMBL" id="JANUAE010000004">
    <property type="protein sequence ID" value="MCS3709826.1"/>
    <property type="molecule type" value="Genomic_DNA"/>
</dbReference>
<accession>A0A9X2TH22</accession>
<dbReference type="AlphaFoldDB" id="A0A9X2TH22"/>
<reference evidence="2" key="1">
    <citation type="submission" date="2022-08" db="EMBL/GenBank/DDBJ databases">
        <title>Genomic Encyclopedia of Type Strains, Phase V (KMG-V): Genome sequencing to study the core and pangenomes of soil and plant-associated prokaryotes.</title>
        <authorList>
            <person name="Whitman W."/>
        </authorList>
    </citation>
    <scope>NUCLEOTIDE SEQUENCE</scope>
    <source>
        <strain evidence="2">SP3049</strain>
    </source>
</reference>
<evidence type="ECO:0000313" key="3">
    <source>
        <dbReference type="Proteomes" id="UP001155057"/>
    </source>
</evidence>
<name>A0A9X2TH22_9BACT</name>
<evidence type="ECO:0000313" key="2">
    <source>
        <dbReference type="EMBL" id="MCS3709826.1"/>
    </source>
</evidence>